<sequence length="210" mass="23237">MFEIKDLKYKEILNIPSLTLDKDVSCIVGASGAGKSTLLRMLNRLLEPDFGTICYNGEMLASIPPVQLRRKVSMLGQTPILHGGTLAEELQLPANLCGYDPPGSDEMYKALETVRLDKPLNDWCDNFSGGEKQRVCLARLLLTKAETYLLDEPTAALDEETELDIFESLLQAAQRNGKTIVLVTHSVQIAQLLSDSIVCIEDGYTRGYEL</sequence>
<dbReference type="Pfam" id="PF00005">
    <property type="entry name" value="ABC_tran"/>
    <property type="match status" value="1"/>
</dbReference>
<organism evidence="5 6">
    <name type="scientific">Candidatus Allocopromorpha excrementavium</name>
    <dbReference type="NCBI Taxonomy" id="2840741"/>
    <lineage>
        <taxon>Bacteria</taxon>
        <taxon>Bacillati</taxon>
        <taxon>Bacillota</taxon>
        <taxon>Clostridia</taxon>
        <taxon>Eubacteriales</taxon>
        <taxon>Eubacteriaceae</taxon>
        <taxon>Eubacteriaceae incertae sedis</taxon>
        <taxon>Candidatus Allocopromorpha</taxon>
    </lineage>
</organism>
<dbReference type="CDD" id="cd03228">
    <property type="entry name" value="ABCC_MRP_Like"/>
    <property type="match status" value="1"/>
</dbReference>
<accession>A0A9D1HDD5</accession>
<keyword evidence="3 5" id="KW-0067">ATP-binding</keyword>
<protein>
    <submittedName>
        <fullName evidence="5">ATP-binding cassette domain-containing protein</fullName>
    </submittedName>
</protein>
<dbReference type="Gene3D" id="3.40.50.300">
    <property type="entry name" value="P-loop containing nucleotide triphosphate hydrolases"/>
    <property type="match status" value="1"/>
</dbReference>
<gene>
    <name evidence="5" type="ORF">IAD12_07930</name>
</gene>
<dbReference type="InterPro" id="IPR003439">
    <property type="entry name" value="ABC_transporter-like_ATP-bd"/>
</dbReference>
<evidence type="ECO:0000256" key="3">
    <source>
        <dbReference type="ARBA" id="ARBA00022840"/>
    </source>
</evidence>
<dbReference type="PROSITE" id="PS00211">
    <property type="entry name" value="ABC_TRANSPORTER_1"/>
    <property type="match status" value="1"/>
</dbReference>
<dbReference type="Proteomes" id="UP000824159">
    <property type="component" value="Unassembled WGS sequence"/>
</dbReference>
<dbReference type="GO" id="GO:0016887">
    <property type="term" value="F:ATP hydrolysis activity"/>
    <property type="evidence" value="ECO:0007669"/>
    <property type="project" value="InterPro"/>
</dbReference>
<dbReference type="InterPro" id="IPR027417">
    <property type="entry name" value="P-loop_NTPase"/>
</dbReference>
<dbReference type="PANTHER" id="PTHR43423">
    <property type="entry name" value="ABC TRANSPORTER I FAMILY MEMBER 17"/>
    <property type="match status" value="1"/>
</dbReference>
<dbReference type="InterPro" id="IPR017871">
    <property type="entry name" value="ABC_transporter-like_CS"/>
</dbReference>
<dbReference type="InterPro" id="IPR003593">
    <property type="entry name" value="AAA+_ATPase"/>
</dbReference>
<dbReference type="AlphaFoldDB" id="A0A9D1HDD5"/>
<keyword evidence="2" id="KW-0547">Nucleotide-binding</keyword>
<evidence type="ECO:0000259" key="4">
    <source>
        <dbReference type="PROSITE" id="PS50893"/>
    </source>
</evidence>
<reference evidence="5" key="2">
    <citation type="journal article" date="2021" name="PeerJ">
        <title>Extensive microbial diversity within the chicken gut microbiome revealed by metagenomics and culture.</title>
        <authorList>
            <person name="Gilroy R."/>
            <person name="Ravi A."/>
            <person name="Getino M."/>
            <person name="Pursley I."/>
            <person name="Horton D.L."/>
            <person name="Alikhan N.F."/>
            <person name="Baker D."/>
            <person name="Gharbi K."/>
            <person name="Hall N."/>
            <person name="Watson M."/>
            <person name="Adriaenssens E.M."/>
            <person name="Foster-Nyarko E."/>
            <person name="Jarju S."/>
            <person name="Secka A."/>
            <person name="Antonio M."/>
            <person name="Oren A."/>
            <person name="Chaudhuri R.R."/>
            <person name="La Ragione R."/>
            <person name="Hildebrand F."/>
            <person name="Pallen M.J."/>
        </authorList>
    </citation>
    <scope>NUCLEOTIDE SEQUENCE</scope>
    <source>
        <strain evidence="5">CHK176-22527</strain>
    </source>
</reference>
<evidence type="ECO:0000256" key="1">
    <source>
        <dbReference type="ARBA" id="ARBA00022448"/>
    </source>
</evidence>
<evidence type="ECO:0000256" key="2">
    <source>
        <dbReference type="ARBA" id="ARBA00022741"/>
    </source>
</evidence>
<keyword evidence="1" id="KW-0813">Transport</keyword>
<feature type="domain" description="ABC transporter" evidence="4">
    <location>
        <begin position="2"/>
        <end position="210"/>
    </location>
</feature>
<dbReference type="SMART" id="SM00382">
    <property type="entry name" value="AAA"/>
    <property type="match status" value="1"/>
</dbReference>
<proteinExistence type="predicted"/>
<dbReference type="SUPFAM" id="SSF52540">
    <property type="entry name" value="P-loop containing nucleoside triphosphate hydrolases"/>
    <property type="match status" value="1"/>
</dbReference>
<dbReference type="PROSITE" id="PS50893">
    <property type="entry name" value="ABC_TRANSPORTER_2"/>
    <property type="match status" value="1"/>
</dbReference>
<reference evidence="5" key="1">
    <citation type="submission" date="2020-10" db="EMBL/GenBank/DDBJ databases">
        <authorList>
            <person name="Gilroy R."/>
        </authorList>
    </citation>
    <scope>NUCLEOTIDE SEQUENCE</scope>
    <source>
        <strain evidence="5">CHK176-22527</strain>
    </source>
</reference>
<evidence type="ECO:0000313" key="6">
    <source>
        <dbReference type="Proteomes" id="UP000824159"/>
    </source>
</evidence>
<evidence type="ECO:0000313" key="5">
    <source>
        <dbReference type="EMBL" id="HIU00166.1"/>
    </source>
</evidence>
<dbReference type="PANTHER" id="PTHR43423:SF1">
    <property type="entry name" value="ABC TRANSPORTER I FAMILY MEMBER 17"/>
    <property type="match status" value="1"/>
</dbReference>
<dbReference type="GO" id="GO:0005524">
    <property type="term" value="F:ATP binding"/>
    <property type="evidence" value="ECO:0007669"/>
    <property type="project" value="UniProtKB-KW"/>
</dbReference>
<comment type="caution">
    <text evidence="5">The sequence shown here is derived from an EMBL/GenBank/DDBJ whole genome shotgun (WGS) entry which is preliminary data.</text>
</comment>
<dbReference type="EMBL" id="DVLX01000095">
    <property type="protein sequence ID" value="HIU00166.1"/>
    <property type="molecule type" value="Genomic_DNA"/>
</dbReference>
<name>A0A9D1HDD5_9FIRM</name>